<dbReference type="PANTHER" id="PTHR43867:SF2">
    <property type="entry name" value="CELLULOSE SYNTHASE CATALYTIC SUBUNIT A [UDP-FORMING]"/>
    <property type="match status" value="1"/>
</dbReference>
<dbReference type="Pfam" id="PF13632">
    <property type="entry name" value="Glyco_trans_2_3"/>
    <property type="match status" value="1"/>
</dbReference>
<evidence type="ECO:0000313" key="11">
    <source>
        <dbReference type="Proteomes" id="UP000248012"/>
    </source>
</evidence>
<evidence type="ECO:0000256" key="4">
    <source>
        <dbReference type="ARBA" id="ARBA00022692"/>
    </source>
</evidence>
<dbReference type="EMBL" id="QFVT01000002">
    <property type="protein sequence ID" value="PYC48788.1"/>
    <property type="molecule type" value="Genomic_DNA"/>
</dbReference>
<keyword evidence="3 10" id="KW-0808">Transferase</keyword>
<dbReference type="GO" id="GO:0016020">
    <property type="term" value="C:membrane"/>
    <property type="evidence" value="ECO:0007669"/>
    <property type="project" value="UniProtKB-SubCell"/>
</dbReference>
<comment type="subcellular location">
    <subcellularLocation>
        <location evidence="1">Membrane</location>
        <topology evidence="1">Multi-pass membrane protein</topology>
    </subcellularLocation>
</comment>
<feature type="transmembrane region" description="Helical" evidence="7">
    <location>
        <begin position="546"/>
        <end position="566"/>
    </location>
</feature>
<dbReference type="InterPro" id="IPR037257">
    <property type="entry name" value="T2SS_E_N_sf"/>
</dbReference>
<keyword evidence="4 7" id="KW-0812">Transmembrane</keyword>
<feature type="transmembrane region" description="Helical" evidence="7">
    <location>
        <begin position="586"/>
        <end position="609"/>
    </location>
</feature>
<evidence type="ECO:0000256" key="1">
    <source>
        <dbReference type="ARBA" id="ARBA00004141"/>
    </source>
</evidence>
<dbReference type="OrthoDB" id="7431422at2"/>
<feature type="transmembrane region" description="Helical" evidence="7">
    <location>
        <begin position="183"/>
        <end position="200"/>
    </location>
</feature>
<proteinExistence type="predicted"/>
<keyword evidence="11" id="KW-1185">Reference proteome</keyword>
<keyword evidence="6 7" id="KW-0472">Membrane</keyword>
<organism evidence="10 11">
    <name type="scientific">Litorivita pollutaquae</name>
    <dbReference type="NCBI Taxonomy" id="2200892"/>
    <lineage>
        <taxon>Bacteria</taxon>
        <taxon>Pseudomonadati</taxon>
        <taxon>Pseudomonadota</taxon>
        <taxon>Alphaproteobacteria</taxon>
        <taxon>Rhodobacterales</taxon>
        <taxon>Paracoccaceae</taxon>
        <taxon>Litorivita</taxon>
    </lineage>
</organism>
<dbReference type="InterPro" id="IPR029044">
    <property type="entry name" value="Nucleotide-diphossugar_trans"/>
</dbReference>
<feature type="transmembrane region" description="Helical" evidence="7">
    <location>
        <begin position="511"/>
        <end position="534"/>
    </location>
</feature>
<feature type="transmembrane region" description="Helical" evidence="7">
    <location>
        <begin position="206"/>
        <end position="224"/>
    </location>
</feature>
<dbReference type="Proteomes" id="UP000248012">
    <property type="component" value="Unassembled WGS sequence"/>
</dbReference>
<evidence type="ECO:0000256" key="6">
    <source>
        <dbReference type="ARBA" id="ARBA00023136"/>
    </source>
</evidence>
<dbReference type="Gene3D" id="3.90.550.10">
    <property type="entry name" value="Spore Coat Polysaccharide Biosynthesis Protein SpsA, Chain A"/>
    <property type="match status" value="1"/>
</dbReference>
<comment type="caution">
    <text evidence="10">The sequence shown here is derived from an EMBL/GenBank/DDBJ whole genome shotgun (WGS) entry which is preliminary data.</text>
</comment>
<dbReference type="GO" id="GO:0016757">
    <property type="term" value="F:glycosyltransferase activity"/>
    <property type="evidence" value="ECO:0007669"/>
    <property type="project" value="UniProtKB-KW"/>
</dbReference>
<keyword evidence="2" id="KW-0328">Glycosyltransferase</keyword>
<dbReference type="AlphaFoldDB" id="A0A2V4MWY2"/>
<evidence type="ECO:0000259" key="9">
    <source>
        <dbReference type="Pfam" id="PF13632"/>
    </source>
</evidence>
<sequence length="634" mass="71216">MYFPDLREFDGTSNADLKPASLGSELVRTGAITSEQLMAALSVQAQCDATLDKILTTEGIMRPADMRSALARYHDTFVVDLEETPPAGTLIHMLDPQFCIKHCIVAWQKVDDVTHIATSRPHLFEQIVAALPDELLPARMVIASQEQIQNTVARLNRPALVLAAQTRVPEAESCRTWGKNRRLRIVLCLAALTAVAVLTFRYPTIVFMALVGWAIFTLMVSSVMKTAAFVARVSKPPEDFLTPDLPSGARLPKVSVLVPLFKEKEIASHLVQRLKKLNYPKSLLDVVLVLEEVDTLTQDTVARTSLPPWLRVVVVPKGEPQTKPRAMNYALDFCDGEIIGIFDAEDAPDADQITRVAHHFLNAPPDLVCLQGILDYYNPRQNWIARCFTIEYAAWFRLILPGMAQLGFGIPLGGTTLYFRRDALEELGGWDAHNVTEDADLGFRLARHGYRTDVIQTVTGEEANCRALPWVRQRSRWLKGYMTTYLVHMRKPLKLFNQLGAWRFIGFQAHFVTAMSQFFLAPLLWSFWLVILGLPHPLDGIVPHEMLLTMGSLFLTVEMINVVANLTAIANPGHRHLLPWVATMHVYYPLGVFAAYKALYELIVIPFYWDKTPHGLSIDHPKGTDQTPKARPRV</sequence>
<feature type="domain" description="Glycosyltransferase 2-like" evidence="9">
    <location>
        <begin position="339"/>
        <end position="529"/>
    </location>
</feature>
<evidence type="ECO:0000313" key="10">
    <source>
        <dbReference type="EMBL" id="PYC48788.1"/>
    </source>
</evidence>
<feature type="domain" description="Type II secretion system protein GspE N-terminal" evidence="8">
    <location>
        <begin position="77"/>
        <end position="159"/>
    </location>
</feature>
<accession>A0A2V4MWY2</accession>
<dbReference type="PANTHER" id="PTHR43867">
    <property type="entry name" value="CELLULOSE SYNTHASE CATALYTIC SUBUNIT A [UDP-FORMING]"/>
    <property type="match status" value="1"/>
</dbReference>
<name>A0A2V4MWY2_9RHOB</name>
<dbReference type="RefSeq" id="WP_110794367.1">
    <property type="nucleotide sequence ID" value="NZ_KZ826481.1"/>
</dbReference>
<dbReference type="Pfam" id="PF05157">
    <property type="entry name" value="MshEN"/>
    <property type="match status" value="1"/>
</dbReference>
<dbReference type="SUPFAM" id="SSF160246">
    <property type="entry name" value="EspE N-terminal domain-like"/>
    <property type="match status" value="1"/>
</dbReference>
<evidence type="ECO:0000256" key="2">
    <source>
        <dbReference type="ARBA" id="ARBA00022676"/>
    </source>
</evidence>
<dbReference type="InterPro" id="IPR001173">
    <property type="entry name" value="Glyco_trans_2-like"/>
</dbReference>
<dbReference type="InterPro" id="IPR007831">
    <property type="entry name" value="T2SS_GspE_N"/>
</dbReference>
<dbReference type="InterPro" id="IPR050321">
    <property type="entry name" value="Glycosyltr_2/OpgH_subfam"/>
</dbReference>
<reference evidence="10 11" key="1">
    <citation type="submission" date="2018-05" db="EMBL/GenBank/DDBJ databases">
        <title>Oceanovita maritima gen. nov., sp. nov., a marine bacterium in the family Rhodobacteraceae isolated from surface seawater of Lundu port Xiamen, China.</title>
        <authorList>
            <person name="Hetharua B.H."/>
            <person name="Min D."/>
            <person name="Liao H."/>
            <person name="Tian Y."/>
        </authorList>
    </citation>
    <scope>NUCLEOTIDE SEQUENCE [LARGE SCALE GENOMIC DNA]</scope>
    <source>
        <strain evidence="10 11">FSX-11</strain>
    </source>
</reference>
<dbReference type="SUPFAM" id="SSF53448">
    <property type="entry name" value="Nucleotide-diphospho-sugar transferases"/>
    <property type="match status" value="1"/>
</dbReference>
<evidence type="ECO:0000256" key="5">
    <source>
        <dbReference type="ARBA" id="ARBA00022989"/>
    </source>
</evidence>
<evidence type="ECO:0000256" key="7">
    <source>
        <dbReference type="SAM" id="Phobius"/>
    </source>
</evidence>
<evidence type="ECO:0000259" key="8">
    <source>
        <dbReference type="Pfam" id="PF05157"/>
    </source>
</evidence>
<protein>
    <submittedName>
        <fullName evidence="10">Glycosyl transferase</fullName>
    </submittedName>
</protein>
<evidence type="ECO:0000256" key="3">
    <source>
        <dbReference type="ARBA" id="ARBA00022679"/>
    </source>
</evidence>
<gene>
    <name evidence="10" type="ORF">DI396_01430</name>
</gene>
<keyword evidence="5 7" id="KW-1133">Transmembrane helix</keyword>